<dbReference type="EMBL" id="CP042344">
    <property type="protein sequence ID" value="QEA12497.1"/>
    <property type="molecule type" value="Genomic_DNA"/>
</dbReference>
<evidence type="ECO:0000256" key="1">
    <source>
        <dbReference type="SAM" id="SignalP"/>
    </source>
</evidence>
<protein>
    <recommendedName>
        <fullName evidence="4">Outer membrane beta-barrel protein</fullName>
    </recommendedName>
</protein>
<organism evidence="2 3">
    <name type="scientific">Comamonas flocculans</name>
    <dbReference type="NCBI Taxonomy" id="2597701"/>
    <lineage>
        <taxon>Bacteria</taxon>
        <taxon>Pseudomonadati</taxon>
        <taxon>Pseudomonadota</taxon>
        <taxon>Betaproteobacteria</taxon>
        <taxon>Burkholderiales</taxon>
        <taxon>Comamonadaceae</taxon>
        <taxon>Comamonas</taxon>
    </lineage>
</organism>
<dbReference type="OrthoDB" id="9770043at2"/>
<sequence>MAPRSAAPFAFCAALLAWPVSTLHAQSLYQQRIEVSSGIEHDANPALTSVSKGGVTRLRVSPSYSLLRRDGPDDLSLKLGATLEQSSNTALSRNRRDGTALGEWQHASERTLYVLRAGVEQSALRDALLQETGQLSTTDGTRTTRRADATAVHQLDDIHMLSGSLSARWDRYTSRAAPDGRQYGLNAEFSRAIGPGKDVYLSGSLSSFASDPLAPGTSGSLNTLMRGLSIGNRYAAPDDPWSWDVRVGASRLSGATGGTQATAVGLLGYKAPRWSAAVSIARQPVPDSLRGTFSPSQQVRVTLDYALTEFTRVALDASYNRTRNTQVDTSRELGLRVSTELSPAWSMALQVRRIRVNHDAIALPTRAGSTVTGLVFTYLNPDF</sequence>
<reference evidence="2 3" key="1">
    <citation type="submission" date="2019-07" db="EMBL/GenBank/DDBJ databases">
        <title>Complete genome sequence of Comamonas sp. NLF 7-7 isolated from livestock.</title>
        <authorList>
            <person name="Kim D.H."/>
            <person name="Kim J.G."/>
        </authorList>
    </citation>
    <scope>NUCLEOTIDE SEQUENCE [LARGE SCALE GENOMIC DNA]</scope>
    <source>
        <strain evidence="2 3">NLF 7-7</strain>
    </source>
</reference>
<dbReference type="KEGG" id="cof:FOZ74_05325"/>
<dbReference type="AlphaFoldDB" id="A0A5B8RXF7"/>
<evidence type="ECO:0000313" key="2">
    <source>
        <dbReference type="EMBL" id="QEA12497.1"/>
    </source>
</evidence>
<dbReference type="Proteomes" id="UP000321199">
    <property type="component" value="Chromosome"/>
</dbReference>
<name>A0A5B8RXF7_9BURK</name>
<dbReference type="RefSeq" id="WP_146912093.1">
    <property type="nucleotide sequence ID" value="NZ_CP042344.1"/>
</dbReference>
<feature type="signal peptide" evidence="1">
    <location>
        <begin position="1"/>
        <end position="25"/>
    </location>
</feature>
<accession>A0A5B8RXF7</accession>
<dbReference type="SUPFAM" id="SSF56935">
    <property type="entry name" value="Porins"/>
    <property type="match status" value="1"/>
</dbReference>
<evidence type="ECO:0000313" key="3">
    <source>
        <dbReference type="Proteomes" id="UP000321199"/>
    </source>
</evidence>
<keyword evidence="1" id="KW-0732">Signal</keyword>
<feature type="chain" id="PRO_5022886288" description="Outer membrane beta-barrel protein" evidence="1">
    <location>
        <begin position="26"/>
        <end position="383"/>
    </location>
</feature>
<gene>
    <name evidence="2" type="ORF">FOZ74_05325</name>
</gene>
<evidence type="ECO:0008006" key="4">
    <source>
        <dbReference type="Google" id="ProtNLM"/>
    </source>
</evidence>
<proteinExistence type="predicted"/>
<keyword evidence="3" id="KW-1185">Reference proteome</keyword>